<dbReference type="InterPro" id="IPR007484">
    <property type="entry name" value="Peptidase_M28"/>
</dbReference>
<evidence type="ECO:0000256" key="19">
    <source>
        <dbReference type="ARBA" id="ARBA00025833"/>
    </source>
</evidence>
<protein>
    <recommendedName>
        <fullName evidence="5">Carboxypeptidase Q</fullName>
    </recommendedName>
    <alternativeName>
        <fullName evidence="20">Plasma glutamate carboxypeptidase</fullName>
    </alternativeName>
</protein>
<evidence type="ECO:0000256" key="18">
    <source>
        <dbReference type="ARBA" id="ARBA00023228"/>
    </source>
</evidence>
<dbReference type="GO" id="GO:0005576">
    <property type="term" value="C:extracellular region"/>
    <property type="evidence" value="ECO:0007669"/>
    <property type="project" value="UniProtKB-SubCell"/>
</dbReference>
<evidence type="ECO:0000259" key="22">
    <source>
        <dbReference type="Pfam" id="PF04389"/>
    </source>
</evidence>
<evidence type="ECO:0000256" key="15">
    <source>
        <dbReference type="ARBA" id="ARBA00023049"/>
    </source>
</evidence>
<evidence type="ECO:0000256" key="4">
    <source>
        <dbReference type="ARBA" id="ARBA00004613"/>
    </source>
</evidence>
<comment type="subunit">
    <text evidence="19">Homodimer. The monomeric form is inactive while the homodimer is active.</text>
</comment>
<dbReference type="EMBL" id="UINC01005814">
    <property type="protein sequence ID" value="SVA23715.1"/>
    <property type="molecule type" value="Genomic_DNA"/>
</dbReference>
<dbReference type="GO" id="GO:0070573">
    <property type="term" value="F:metallodipeptidase activity"/>
    <property type="evidence" value="ECO:0007669"/>
    <property type="project" value="InterPro"/>
</dbReference>
<keyword evidence="16" id="KW-0865">Zymogen</keyword>
<dbReference type="AlphaFoldDB" id="A0A381U636"/>
<dbReference type="GO" id="GO:0005783">
    <property type="term" value="C:endoplasmic reticulum"/>
    <property type="evidence" value="ECO:0007669"/>
    <property type="project" value="UniProtKB-SubCell"/>
</dbReference>
<evidence type="ECO:0000256" key="3">
    <source>
        <dbReference type="ARBA" id="ARBA00004555"/>
    </source>
</evidence>
<evidence type="ECO:0000313" key="23">
    <source>
        <dbReference type="EMBL" id="SVA23715.1"/>
    </source>
</evidence>
<keyword evidence="18" id="KW-0458">Lysosome</keyword>
<keyword evidence="7" id="KW-0121">Carboxypeptidase</keyword>
<comment type="subcellular location">
    <subcellularLocation>
        <location evidence="1">Endoplasmic reticulum</location>
    </subcellularLocation>
    <subcellularLocation>
        <location evidence="3">Golgi apparatus</location>
    </subcellularLocation>
    <subcellularLocation>
        <location evidence="2">Lysosome</location>
    </subcellularLocation>
    <subcellularLocation>
        <location evidence="4">Secreted</location>
    </subcellularLocation>
</comment>
<keyword evidence="17" id="KW-0325">Glycoprotein</keyword>
<evidence type="ECO:0000256" key="5">
    <source>
        <dbReference type="ARBA" id="ARBA00014116"/>
    </source>
</evidence>
<evidence type="ECO:0000256" key="8">
    <source>
        <dbReference type="ARBA" id="ARBA00022670"/>
    </source>
</evidence>
<dbReference type="GO" id="GO:0006508">
    <property type="term" value="P:proteolysis"/>
    <property type="evidence" value="ECO:0007669"/>
    <property type="project" value="UniProtKB-KW"/>
</dbReference>
<organism evidence="23">
    <name type="scientific">marine metagenome</name>
    <dbReference type="NCBI Taxonomy" id="408172"/>
    <lineage>
        <taxon>unclassified sequences</taxon>
        <taxon>metagenomes</taxon>
        <taxon>ecological metagenomes</taxon>
    </lineage>
</organism>
<dbReference type="Pfam" id="PF04389">
    <property type="entry name" value="Peptidase_M28"/>
    <property type="match status" value="1"/>
</dbReference>
<keyword evidence="14" id="KW-0333">Golgi apparatus</keyword>
<dbReference type="GO" id="GO:0004180">
    <property type="term" value="F:carboxypeptidase activity"/>
    <property type="evidence" value="ECO:0007669"/>
    <property type="project" value="UniProtKB-KW"/>
</dbReference>
<gene>
    <name evidence="23" type="ORF">METZ01_LOCUS76569</name>
</gene>
<evidence type="ECO:0000256" key="6">
    <source>
        <dbReference type="ARBA" id="ARBA00022525"/>
    </source>
</evidence>
<evidence type="ECO:0000256" key="1">
    <source>
        <dbReference type="ARBA" id="ARBA00004240"/>
    </source>
</evidence>
<evidence type="ECO:0000256" key="11">
    <source>
        <dbReference type="ARBA" id="ARBA00022801"/>
    </source>
</evidence>
<keyword evidence="12" id="KW-0256">Endoplasmic reticulum</keyword>
<evidence type="ECO:0000256" key="2">
    <source>
        <dbReference type="ARBA" id="ARBA00004371"/>
    </source>
</evidence>
<feature type="domain" description="Peptidase M28" evidence="22">
    <location>
        <begin position="307"/>
        <end position="506"/>
    </location>
</feature>
<evidence type="ECO:0000256" key="20">
    <source>
        <dbReference type="ARBA" id="ARBA00033328"/>
    </source>
</evidence>
<dbReference type="PANTHER" id="PTHR12053">
    <property type="entry name" value="PROTEASE FAMILY M28 PLASMA GLUTAMATE CARBOXYPEPTIDASE-RELATED"/>
    <property type="match status" value="1"/>
</dbReference>
<evidence type="ECO:0000256" key="7">
    <source>
        <dbReference type="ARBA" id="ARBA00022645"/>
    </source>
</evidence>
<name>A0A381U636_9ZZZZ</name>
<evidence type="ECO:0000256" key="9">
    <source>
        <dbReference type="ARBA" id="ARBA00022723"/>
    </source>
</evidence>
<keyword evidence="8" id="KW-0645">Protease</keyword>
<keyword evidence="15" id="KW-0482">Metalloprotease</keyword>
<keyword evidence="11" id="KW-0378">Hydrolase</keyword>
<evidence type="ECO:0000256" key="21">
    <source>
        <dbReference type="SAM" id="MobiDB-lite"/>
    </source>
</evidence>
<feature type="compositionally biased region" description="Basic and acidic residues" evidence="21">
    <location>
        <begin position="212"/>
        <end position="221"/>
    </location>
</feature>
<keyword evidence="9" id="KW-0479">Metal-binding</keyword>
<evidence type="ECO:0000256" key="17">
    <source>
        <dbReference type="ARBA" id="ARBA00023180"/>
    </source>
</evidence>
<accession>A0A381U636</accession>
<proteinExistence type="predicted"/>
<evidence type="ECO:0000256" key="10">
    <source>
        <dbReference type="ARBA" id="ARBA00022729"/>
    </source>
</evidence>
<evidence type="ECO:0000256" key="12">
    <source>
        <dbReference type="ARBA" id="ARBA00022824"/>
    </source>
</evidence>
<keyword evidence="10" id="KW-0732">Signal</keyword>
<keyword evidence="13" id="KW-0862">Zinc</keyword>
<feature type="region of interest" description="Disordered" evidence="21">
    <location>
        <begin position="172"/>
        <end position="221"/>
    </location>
</feature>
<dbReference type="Gene3D" id="3.40.630.10">
    <property type="entry name" value="Zn peptidases"/>
    <property type="match status" value="2"/>
</dbReference>
<evidence type="ECO:0000256" key="14">
    <source>
        <dbReference type="ARBA" id="ARBA00023034"/>
    </source>
</evidence>
<reference evidence="23" key="1">
    <citation type="submission" date="2018-05" db="EMBL/GenBank/DDBJ databases">
        <authorList>
            <person name="Lanie J.A."/>
            <person name="Ng W.-L."/>
            <person name="Kazmierczak K.M."/>
            <person name="Andrzejewski T.M."/>
            <person name="Davidsen T.M."/>
            <person name="Wayne K.J."/>
            <person name="Tettelin H."/>
            <person name="Glass J.I."/>
            <person name="Rusch D."/>
            <person name="Podicherti R."/>
            <person name="Tsui H.-C.T."/>
            <person name="Winkler M.E."/>
        </authorList>
    </citation>
    <scope>NUCLEOTIDE SEQUENCE</scope>
</reference>
<evidence type="ECO:0000256" key="16">
    <source>
        <dbReference type="ARBA" id="ARBA00023145"/>
    </source>
</evidence>
<dbReference type="SUPFAM" id="SSF53187">
    <property type="entry name" value="Zn-dependent exopeptidases"/>
    <property type="match status" value="1"/>
</dbReference>
<keyword evidence="6" id="KW-0964">Secreted</keyword>
<dbReference type="GO" id="GO:0005794">
    <property type="term" value="C:Golgi apparatus"/>
    <property type="evidence" value="ECO:0007669"/>
    <property type="project" value="UniProtKB-SubCell"/>
</dbReference>
<dbReference type="InterPro" id="IPR039866">
    <property type="entry name" value="CPQ"/>
</dbReference>
<dbReference type="GO" id="GO:0005764">
    <property type="term" value="C:lysosome"/>
    <property type="evidence" value="ECO:0007669"/>
    <property type="project" value="UniProtKB-SubCell"/>
</dbReference>
<dbReference type="PANTHER" id="PTHR12053:SF3">
    <property type="entry name" value="CARBOXYPEPTIDASE Q"/>
    <property type="match status" value="1"/>
</dbReference>
<evidence type="ECO:0000256" key="13">
    <source>
        <dbReference type="ARBA" id="ARBA00022833"/>
    </source>
</evidence>
<dbReference type="GO" id="GO:0046872">
    <property type="term" value="F:metal ion binding"/>
    <property type="evidence" value="ECO:0007669"/>
    <property type="project" value="UniProtKB-KW"/>
</dbReference>
<sequence length="536" mass="58513">MVMRVISAMAAGLLWGGPVIAQQQSNAEINWRIRQEATANSQIMTTLHWLSDVYGPRLTGSPNLEAAGNWAVRQMESWGLTNGHLEPFEFGYPGWSNERLSAHLVAPVADALVVEALAWTPGTDGLVRAAAYHMTLPERPTREDLEAHLERSRDDLAGKVVLVGEHVQVGVTMAGQPRRREDQQLEQQFNASPPAASARGGRGGRGRGSANQRDDRPLTGREVEARVAAFLREAEVAVRVNDAGRDHGQIRAFQNRTYDVDQVVPTVVMRNEDFGRISRLLRFGTDPVELEFDIVNRSHPEGRTVHNAIAELPGTDLSDEVVMLGGHLDSWHAATGATDNAVGVAVMMEAVRVLTALGVEPRRTIRVALWGGEEQGLLGSQAYVKAHFGTAEDPTPAHKTFGGYFNIDAGTGRARGAQIFGPAETGKILREILAPFRDLGVIGVRTTNSRRRGGSDHTSFNEAGLPGISVQQDPIQYQSYTWHTNLDTYERVLDQDAIASAITVAAAVYQLAMRDQLLPRFSPDEMPRRPGQGAGR</sequence>